<sequence length="399" mass="44835">VSQDILDVHVIGVGKDQYNEYLDQMVEGRILPWTEDSQSDFYPVWTEWEASQRDVYFINRNGIVDTTFNITPYDPNNPEDYVYIINLIHDLRNDTWGQGSIIVDYQSGWNIVGLPLEVEDASYQPLFPNAQNGTLYSFDGTYHPEQYLELGIGYLLKLTSDNPVTFTGTPINELTISLSEGWNLFSGLTTSFSPGELYSEDIIQNGTIYGLDIVYYSPESIDPGMGYWVRATQDGEITLSSTSLAIKTVEPINPLSNANTLVLSSGTHSTTLFFGMEIPQGEKFSYSLPPTFPKMAFDARFTDDMKVVAESGEIVILNQFETLTVAYDIKIDAGEHMNWVLTSESGGQFILEDTGEITISSVDSFTLDRVSQLPKTFTLNQNFPNPFNNKTSIHYYLPV</sequence>
<organism evidence="1">
    <name type="scientific">marine metagenome</name>
    <dbReference type="NCBI Taxonomy" id="408172"/>
    <lineage>
        <taxon>unclassified sequences</taxon>
        <taxon>metagenomes</taxon>
        <taxon>ecological metagenomes</taxon>
    </lineage>
</organism>
<reference evidence="1" key="1">
    <citation type="submission" date="2018-05" db="EMBL/GenBank/DDBJ databases">
        <authorList>
            <person name="Lanie J.A."/>
            <person name="Ng W.-L."/>
            <person name="Kazmierczak K.M."/>
            <person name="Andrzejewski T.M."/>
            <person name="Davidsen T.M."/>
            <person name="Wayne K.J."/>
            <person name="Tettelin H."/>
            <person name="Glass J.I."/>
            <person name="Rusch D."/>
            <person name="Podicherti R."/>
            <person name="Tsui H.-C.T."/>
            <person name="Winkler M.E."/>
        </authorList>
    </citation>
    <scope>NUCLEOTIDE SEQUENCE</scope>
</reference>
<feature type="non-terminal residue" evidence="1">
    <location>
        <position position="1"/>
    </location>
</feature>
<feature type="non-terminal residue" evidence="1">
    <location>
        <position position="399"/>
    </location>
</feature>
<proteinExistence type="predicted"/>
<evidence type="ECO:0000313" key="1">
    <source>
        <dbReference type="EMBL" id="SVC12538.1"/>
    </source>
</evidence>
<gene>
    <name evidence="1" type="ORF">METZ01_LOCUS265392</name>
</gene>
<dbReference type="AlphaFoldDB" id="A0A382JLB2"/>
<dbReference type="EMBL" id="UINC01074893">
    <property type="protein sequence ID" value="SVC12538.1"/>
    <property type="molecule type" value="Genomic_DNA"/>
</dbReference>
<accession>A0A382JLB2</accession>
<protein>
    <submittedName>
        <fullName evidence="1">Uncharacterized protein</fullName>
    </submittedName>
</protein>
<name>A0A382JLB2_9ZZZZ</name>